<feature type="signal peptide" evidence="1">
    <location>
        <begin position="1"/>
        <end position="21"/>
    </location>
</feature>
<dbReference type="EMBL" id="QCZH01000032">
    <property type="protein sequence ID" value="PWA05752.1"/>
    <property type="molecule type" value="Genomic_DNA"/>
</dbReference>
<dbReference type="OrthoDB" id="1445207at2"/>
<accession>A0A2U1JKS8</accession>
<comment type="caution">
    <text evidence="2">The sequence shown here is derived from an EMBL/GenBank/DDBJ whole genome shotgun (WGS) entry which is preliminary data.</text>
</comment>
<dbReference type="Proteomes" id="UP000245618">
    <property type="component" value="Unassembled WGS sequence"/>
</dbReference>
<dbReference type="RefSeq" id="WP_116764712.1">
    <property type="nucleotide sequence ID" value="NZ_QCZH01000032.1"/>
</dbReference>
<keyword evidence="3" id="KW-1185">Reference proteome</keyword>
<sequence length="141" mass="16169">MKKVALLLLLVMNLISCQYLSQLNSDKELTKIIESKIKDNSMKIDLTKIDNIDYDKLLILEPYSNIQKTEIELNIDLSNISKNYICNSDGINLLVFLKNGKSIKISELNRTNGDFKDCKVFINRKNALFEKNEKGIIALIK</sequence>
<reference evidence="2 3" key="1">
    <citation type="submission" date="2018-04" db="EMBL/GenBank/DDBJ databases">
        <title>Flavobacterium sp. nov., isolated from glacier ice.</title>
        <authorList>
            <person name="Liu Q."/>
            <person name="Xin Y.-H."/>
        </authorList>
    </citation>
    <scope>NUCLEOTIDE SEQUENCE [LARGE SCALE GENOMIC DNA]</scope>
    <source>
        <strain evidence="2 3">LB2P30</strain>
    </source>
</reference>
<keyword evidence="1" id="KW-0732">Signal</keyword>
<dbReference type="AlphaFoldDB" id="A0A2U1JKS8"/>
<name>A0A2U1JKS8_9FLAO</name>
<feature type="chain" id="PRO_5015556929" description="Lipoprotein" evidence="1">
    <location>
        <begin position="22"/>
        <end position="141"/>
    </location>
</feature>
<protein>
    <recommendedName>
        <fullName evidence="4">Lipoprotein</fullName>
    </recommendedName>
</protein>
<evidence type="ECO:0008006" key="4">
    <source>
        <dbReference type="Google" id="ProtNLM"/>
    </source>
</evidence>
<gene>
    <name evidence="2" type="ORF">DB891_16665</name>
</gene>
<proteinExistence type="predicted"/>
<evidence type="ECO:0000313" key="2">
    <source>
        <dbReference type="EMBL" id="PWA05752.1"/>
    </source>
</evidence>
<evidence type="ECO:0000256" key="1">
    <source>
        <dbReference type="SAM" id="SignalP"/>
    </source>
</evidence>
<evidence type="ECO:0000313" key="3">
    <source>
        <dbReference type="Proteomes" id="UP000245618"/>
    </source>
</evidence>
<organism evidence="2 3">
    <name type="scientific">Flavobacterium laiguense</name>
    <dbReference type="NCBI Taxonomy" id="2169409"/>
    <lineage>
        <taxon>Bacteria</taxon>
        <taxon>Pseudomonadati</taxon>
        <taxon>Bacteroidota</taxon>
        <taxon>Flavobacteriia</taxon>
        <taxon>Flavobacteriales</taxon>
        <taxon>Flavobacteriaceae</taxon>
        <taxon>Flavobacterium</taxon>
    </lineage>
</organism>